<dbReference type="InterPro" id="IPR010982">
    <property type="entry name" value="Lambda_DNA-bd_dom_sf"/>
</dbReference>
<organism evidence="2 3">
    <name type="scientific">Acinetobacter nectaris CIP 110549</name>
    <dbReference type="NCBI Taxonomy" id="1392540"/>
    <lineage>
        <taxon>Bacteria</taxon>
        <taxon>Pseudomonadati</taxon>
        <taxon>Pseudomonadota</taxon>
        <taxon>Gammaproteobacteria</taxon>
        <taxon>Moraxellales</taxon>
        <taxon>Moraxellaceae</taxon>
        <taxon>Acinetobacter</taxon>
    </lineage>
</organism>
<dbReference type="OrthoDB" id="8902678at2"/>
<comment type="caution">
    <text evidence="2">The sequence shown here is derived from an EMBL/GenBank/DDBJ whole genome shotgun (WGS) entry which is preliminary data.</text>
</comment>
<protein>
    <recommendedName>
        <fullName evidence="1">HTH cro/C1-type domain-containing protein</fullName>
    </recommendedName>
</protein>
<keyword evidence="3" id="KW-1185">Reference proteome</keyword>
<dbReference type="STRING" id="1392540.P256_02311"/>
<proteinExistence type="predicted"/>
<dbReference type="Gene3D" id="1.10.260.40">
    <property type="entry name" value="lambda repressor-like DNA-binding domains"/>
    <property type="match status" value="1"/>
</dbReference>
<reference evidence="2 3" key="1">
    <citation type="submission" date="2013-10" db="EMBL/GenBank/DDBJ databases">
        <title>The Genome Sequence of Acinetobacter nectaris CIP 110549.</title>
        <authorList>
            <consortium name="The Broad Institute Genomics Platform"/>
            <consortium name="The Broad Institute Genome Sequencing Center for Infectious Disease"/>
            <person name="Cerqueira G."/>
            <person name="Feldgarden M."/>
            <person name="Courvalin P."/>
            <person name="Grillot-Courvalin C."/>
            <person name="Clermont D."/>
            <person name="Rocha E."/>
            <person name="Yoon E.-J."/>
            <person name="Nemec A."/>
            <person name="Young S.K."/>
            <person name="Zeng Q."/>
            <person name="Gargeya S."/>
            <person name="Fitzgerald M."/>
            <person name="Abouelleil A."/>
            <person name="Alvarado L."/>
            <person name="Berlin A.M."/>
            <person name="Chapman S.B."/>
            <person name="Gainer-Dewar J."/>
            <person name="Goldberg J."/>
            <person name="Gnerre S."/>
            <person name="Griggs A."/>
            <person name="Gujja S."/>
            <person name="Hansen M."/>
            <person name="Howarth C."/>
            <person name="Imamovic A."/>
            <person name="Ireland A."/>
            <person name="Larimer J."/>
            <person name="McCowan C."/>
            <person name="Murphy C."/>
            <person name="Pearson M."/>
            <person name="Poon T.W."/>
            <person name="Priest M."/>
            <person name="Roberts A."/>
            <person name="Saif S."/>
            <person name="Shea T."/>
            <person name="Sykes S."/>
            <person name="Wortman J."/>
            <person name="Nusbaum C."/>
            <person name="Birren B."/>
        </authorList>
    </citation>
    <scope>NUCLEOTIDE SEQUENCE [LARGE SCALE GENOMIC DNA]</scope>
    <source>
        <strain evidence="2 3">CIP 110549</strain>
    </source>
</reference>
<dbReference type="InterPro" id="IPR001387">
    <property type="entry name" value="Cro/C1-type_HTH"/>
</dbReference>
<dbReference type="PATRIC" id="fig|1392540.3.peg.2231"/>
<feature type="domain" description="HTH cro/C1-type" evidence="1">
    <location>
        <begin position="30"/>
        <end position="75"/>
    </location>
</feature>
<evidence type="ECO:0000313" key="3">
    <source>
        <dbReference type="Proteomes" id="UP000023785"/>
    </source>
</evidence>
<dbReference type="GO" id="GO:0003677">
    <property type="term" value="F:DNA binding"/>
    <property type="evidence" value="ECO:0007669"/>
    <property type="project" value="InterPro"/>
</dbReference>
<dbReference type="SUPFAM" id="SSF47413">
    <property type="entry name" value="lambda repressor-like DNA-binding domains"/>
    <property type="match status" value="1"/>
</dbReference>
<evidence type="ECO:0000313" key="2">
    <source>
        <dbReference type="EMBL" id="ESK37256.1"/>
    </source>
</evidence>
<name>V2THV4_9GAMM</name>
<evidence type="ECO:0000259" key="1">
    <source>
        <dbReference type="PROSITE" id="PS50943"/>
    </source>
</evidence>
<dbReference type="CDD" id="cd00093">
    <property type="entry name" value="HTH_XRE"/>
    <property type="match status" value="1"/>
</dbReference>
<dbReference type="PROSITE" id="PS50943">
    <property type="entry name" value="HTH_CROC1"/>
    <property type="match status" value="1"/>
</dbReference>
<sequence>MIAKDEFFSQEGGSTTNIQKNLLLLTESYLSISELCRKLNINRQQFNKYLSGQHTPSQKVLHRIADYFMLHESDFFLSPIDFRNLYEGLENNIPMNLRKSQKFNQFLTIAKDSNKALESYLGVYYRYHFSSIYKEKVLRSVTCLYEADGLVQYVTIERFPLIDNNQNKLGYTFRYHGFCTLLGDRIFMIDFESRQNNEITFSILTPQHRTPKRFLYGILNGVASSSFRQPFATRMMLQFISKGTIKKNHLKQATLLDINDENIPLEAVSYFKNESNLILWGGE</sequence>
<dbReference type="Proteomes" id="UP000023785">
    <property type="component" value="Unassembled WGS sequence"/>
</dbReference>
<accession>V2THV4</accession>
<dbReference type="eggNOG" id="ENOG502Z9W1">
    <property type="taxonomic scope" value="Bacteria"/>
</dbReference>
<dbReference type="EMBL" id="AYER01000010">
    <property type="protein sequence ID" value="ESK37256.1"/>
    <property type="molecule type" value="Genomic_DNA"/>
</dbReference>
<dbReference type="AlphaFoldDB" id="V2THV4"/>
<gene>
    <name evidence="2" type="ORF">P256_02311</name>
</gene>
<dbReference type="HOGENOM" id="CLU_071028_0_0_6"/>
<dbReference type="Pfam" id="PF13443">
    <property type="entry name" value="HTH_26"/>
    <property type="match status" value="1"/>
</dbReference>
<dbReference type="RefSeq" id="WP_023273921.1">
    <property type="nucleotide sequence ID" value="NZ_KI530736.1"/>
</dbReference>